<dbReference type="Pfam" id="PF14534">
    <property type="entry name" value="DUF4440"/>
    <property type="match status" value="1"/>
</dbReference>
<dbReference type="EMBL" id="JBHLTS010000075">
    <property type="protein sequence ID" value="MFC0517716.1"/>
    <property type="molecule type" value="Genomic_DNA"/>
</dbReference>
<organism evidence="3 4">
    <name type="scientific">Mucilaginibacter angelicae</name>
    <dbReference type="NCBI Taxonomy" id="869718"/>
    <lineage>
        <taxon>Bacteria</taxon>
        <taxon>Pseudomonadati</taxon>
        <taxon>Bacteroidota</taxon>
        <taxon>Sphingobacteriia</taxon>
        <taxon>Sphingobacteriales</taxon>
        <taxon>Sphingobacteriaceae</taxon>
        <taxon>Mucilaginibacter</taxon>
    </lineage>
</organism>
<evidence type="ECO:0000256" key="1">
    <source>
        <dbReference type="SAM" id="SignalP"/>
    </source>
</evidence>
<evidence type="ECO:0000259" key="2">
    <source>
        <dbReference type="Pfam" id="PF14534"/>
    </source>
</evidence>
<keyword evidence="1" id="KW-0732">Signal</keyword>
<dbReference type="InterPro" id="IPR032710">
    <property type="entry name" value="NTF2-like_dom_sf"/>
</dbReference>
<evidence type="ECO:0000313" key="3">
    <source>
        <dbReference type="EMBL" id="MFC0517716.1"/>
    </source>
</evidence>
<comment type="caution">
    <text evidence="3">The sequence shown here is derived from an EMBL/GenBank/DDBJ whole genome shotgun (WGS) entry which is preliminary data.</text>
</comment>
<dbReference type="RefSeq" id="WP_377025454.1">
    <property type="nucleotide sequence ID" value="NZ_JBHLTS010000075.1"/>
</dbReference>
<evidence type="ECO:0000313" key="4">
    <source>
        <dbReference type="Proteomes" id="UP001589828"/>
    </source>
</evidence>
<dbReference type="CDD" id="cd00531">
    <property type="entry name" value="NTF2_like"/>
    <property type="match status" value="1"/>
</dbReference>
<proteinExistence type="predicted"/>
<protein>
    <submittedName>
        <fullName evidence="3">SgcJ/EcaC family oxidoreductase</fullName>
    </submittedName>
</protein>
<dbReference type="Gene3D" id="3.10.450.50">
    <property type="match status" value="1"/>
</dbReference>
<dbReference type="NCBIfam" id="TIGR02246">
    <property type="entry name" value="SgcJ/EcaC family oxidoreductase"/>
    <property type="match status" value="1"/>
</dbReference>
<dbReference type="InterPro" id="IPR027843">
    <property type="entry name" value="DUF4440"/>
</dbReference>
<feature type="signal peptide" evidence="1">
    <location>
        <begin position="1"/>
        <end position="19"/>
    </location>
</feature>
<dbReference type="Proteomes" id="UP001589828">
    <property type="component" value="Unassembled WGS sequence"/>
</dbReference>
<accession>A0ABV6LE41</accession>
<name>A0ABV6LE41_9SPHI</name>
<gene>
    <name evidence="3" type="ORF">ACFFGT_26120</name>
</gene>
<dbReference type="InterPro" id="IPR011944">
    <property type="entry name" value="Steroid_delta5-4_isomerase"/>
</dbReference>
<dbReference type="SUPFAM" id="SSF54427">
    <property type="entry name" value="NTF2-like"/>
    <property type="match status" value="1"/>
</dbReference>
<feature type="domain" description="DUF4440" evidence="2">
    <location>
        <begin position="29"/>
        <end position="148"/>
    </location>
</feature>
<reference evidence="3 4" key="1">
    <citation type="submission" date="2024-09" db="EMBL/GenBank/DDBJ databases">
        <authorList>
            <person name="Sun Q."/>
            <person name="Mori K."/>
        </authorList>
    </citation>
    <scope>NUCLEOTIDE SEQUENCE [LARGE SCALE GENOMIC DNA]</scope>
    <source>
        <strain evidence="3 4">NCAIM B.02415</strain>
    </source>
</reference>
<feature type="chain" id="PRO_5047105877" evidence="1">
    <location>
        <begin position="20"/>
        <end position="169"/>
    </location>
</feature>
<sequence>MKQSILTSLFIFLATALFAQNNTKDEIAIKNIIQQQEQAWNRHDWKALSSYFTDDATLINFVGQFWQGRDDILAHFNLLNDCCLAPTSLKFEFKQARFLTPDLAIVYTEETLFADKDYEVPFRQYKKGDVDYKWKIEIFVRKNGEWKVTATQMTLINQMLLPHNSPGKN</sequence>
<keyword evidence="4" id="KW-1185">Reference proteome</keyword>